<evidence type="ECO:0000256" key="1">
    <source>
        <dbReference type="SAM" id="MobiDB-lite"/>
    </source>
</evidence>
<dbReference type="EMBL" id="KK785537">
    <property type="protein sequence ID" value="KDO41956.1"/>
    <property type="molecule type" value="Genomic_DNA"/>
</dbReference>
<accession>A0A067DTM8</accession>
<dbReference type="AlphaFoldDB" id="A0A067DTM8"/>
<sequence>MRFAKTTHDTHPPSTYPENTRSSYRKTHFYVGKKLQPLATRENYAFPNCPSLDNSRIINRHTILTIIQG</sequence>
<feature type="region of interest" description="Disordered" evidence="1">
    <location>
        <begin position="1"/>
        <end position="23"/>
    </location>
</feature>
<feature type="compositionally biased region" description="Basic and acidic residues" evidence="1">
    <location>
        <begin position="1"/>
        <end position="11"/>
    </location>
</feature>
<protein>
    <submittedName>
        <fullName evidence="2">Uncharacterized protein</fullName>
    </submittedName>
</protein>
<evidence type="ECO:0000313" key="2">
    <source>
        <dbReference type="EMBL" id="KDO41956.1"/>
    </source>
</evidence>
<evidence type="ECO:0000313" key="3">
    <source>
        <dbReference type="Proteomes" id="UP000027120"/>
    </source>
</evidence>
<name>A0A067DTM8_CITSI</name>
<reference evidence="2 3" key="1">
    <citation type="submission" date="2014-04" db="EMBL/GenBank/DDBJ databases">
        <authorList>
            <consortium name="International Citrus Genome Consortium"/>
            <person name="Gmitter F."/>
            <person name="Chen C."/>
            <person name="Farmerie W."/>
            <person name="Harkins T."/>
            <person name="Desany B."/>
            <person name="Mohiuddin M."/>
            <person name="Kodira C."/>
            <person name="Borodovsky M."/>
            <person name="Lomsadze A."/>
            <person name="Burns P."/>
            <person name="Jenkins J."/>
            <person name="Prochnik S."/>
            <person name="Shu S."/>
            <person name="Chapman J."/>
            <person name="Pitluck S."/>
            <person name="Schmutz J."/>
            <person name="Rokhsar D."/>
        </authorList>
    </citation>
    <scope>NUCLEOTIDE SEQUENCE</scope>
</reference>
<proteinExistence type="predicted"/>
<feature type="compositionally biased region" description="Polar residues" evidence="1">
    <location>
        <begin position="12"/>
        <end position="22"/>
    </location>
</feature>
<gene>
    <name evidence="2" type="ORF">CISIN_1g035265mg</name>
</gene>
<organism evidence="2 3">
    <name type="scientific">Citrus sinensis</name>
    <name type="common">Sweet orange</name>
    <name type="synonym">Citrus aurantium var. sinensis</name>
    <dbReference type="NCBI Taxonomy" id="2711"/>
    <lineage>
        <taxon>Eukaryota</taxon>
        <taxon>Viridiplantae</taxon>
        <taxon>Streptophyta</taxon>
        <taxon>Embryophyta</taxon>
        <taxon>Tracheophyta</taxon>
        <taxon>Spermatophyta</taxon>
        <taxon>Magnoliopsida</taxon>
        <taxon>eudicotyledons</taxon>
        <taxon>Gunneridae</taxon>
        <taxon>Pentapetalae</taxon>
        <taxon>rosids</taxon>
        <taxon>malvids</taxon>
        <taxon>Sapindales</taxon>
        <taxon>Rutaceae</taxon>
        <taxon>Aurantioideae</taxon>
        <taxon>Citrus</taxon>
    </lineage>
</organism>
<keyword evidence="3" id="KW-1185">Reference proteome</keyword>
<dbReference type="Proteomes" id="UP000027120">
    <property type="component" value="Unassembled WGS sequence"/>
</dbReference>